<accession>A0AAD0VCG3</accession>
<dbReference type="InterPro" id="IPR009339">
    <property type="entry name" value="DUF998"/>
</dbReference>
<keyword evidence="1" id="KW-0472">Membrane</keyword>
<evidence type="ECO:0000313" key="4">
    <source>
        <dbReference type="Proteomes" id="UP000253779"/>
    </source>
</evidence>
<reference evidence="3" key="2">
    <citation type="submission" date="2022-07" db="EMBL/GenBank/DDBJ databases">
        <title>Genomic of Streptomyces cavourensis F2.</title>
        <authorList>
            <person name="Hu S."/>
            <person name="Liang W."/>
        </authorList>
    </citation>
    <scope>NUCLEOTIDE SEQUENCE</scope>
    <source>
        <strain evidence="3">F2</strain>
    </source>
</reference>
<evidence type="ECO:0000313" key="3">
    <source>
        <dbReference type="EMBL" id="UTR80005.1"/>
    </source>
</evidence>
<gene>
    <name evidence="2" type="ORF">DTW94_00125</name>
    <name evidence="3" type="ORF">NLU04_16750</name>
</gene>
<dbReference type="Proteomes" id="UP000253779">
    <property type="component" value="Chromosome"/>
</dbReference>
<evidence type="ECO:0000313" key="2">
    <source>
        <dbReference type="EMBL" id="AXI69859.1"/>
    </source>
</evidence>
<dbReference type="KEGG" id="scav:CVT27_00125"/>
<reference evidence="2 4" key="1">
    <citation type="submission" date="2018-07" db="EMBL/GenBank/DDBJ databases">
        <title>Complete genome sequence of soil actinomycete Streptomyces cavourensis tj430.</title>
        <authorList>
            <person name="Wang P."/>
            <person name="Huang Y."/>
        </authorList>
    </citation>
    <scope>NUCLEOTIDE SEQUENCE [LARGE SCALE GENOMIC DNA]</scope>
    <source>
        <strain evidence="2 4">TJ430</strain>
    </source>
</reference>
<dbReference type="RefSeq" id="WP_053562551.1">
    <property type="nucleotide sequence ID" value="NZ_BMSP01000037.1"/>
</dbReference>
<evidence type="ECO:0000256" key="1">
    <source>
        <dbReference type="SAM" id="Phobius"/>
    </source>
</evidence>
<feature type="transmembrane region" description="Helical" evidence="1">
    <location>
        <begin position="52"/>
        <end position="73"/>
    </location>
</feature>
<feature type="transmembrane region" description="Helical" evidence="1">
    <location>
        <begin position="109"/>
        <end position="128"/>
    </location>
</feature>
<sequence length="205" mass="20929">MRSAPWWALLSSGCAPVLLVGSWMIAQQRQGPEYDPTKDTLSVLAAYGATSYWLMTGMLLVLGTCYVVTAHALREAAPAGRVALAGGGLCALALTVVPAPSSGGALEHGAVAALGLVLLAVWPPLAAVRGRGPVPWGLRLDVALGASALMGATALWFLAELQSAGAPGVAERVVTFVQALWPFLVVVSCRRGVGSRSGGEGRDGG</sequence>
<name>A0AAD0VCG3_9ACTN</name>
<keyword evidence="1" id="KW-0812">Transmembrane</keyword>
<feature type="transmembrane region" description="Helical" evidence="1">
    <location>
        <begin position="80"/>
        <end position="97"/>
    </location>
</feature>
<feature type="transmembrane region" description="Helical" evidence="1">
    <location>
        <begin position="165"/>
        <end position="187"/>
    </location>
</feature>
<keyword evidence="1" id="KW-1133">Transmembrane helix</keyword>
<organism evidence="2 4">
    <name type="scientific">Streptomyces cavourensis</name>
    <dbReference type="NCBI Taxonomy" id="67258"/>
    <lineage>
        <taxon>Bacteria</taxon>
        <taxon>Bacillati</taxon>
        <taxon>Actinomycetota</taxon>
        <taxon>Actinomycetes</taxon>
        <taxon>Kitasatosporales</taxon>
        <taxon>Streptomycetaceae</taxon>
        <taxon>Streptomyces</taxon>
    </lineage>
</organism>
<dbReference type="Pfam" id="PF06197">
    <property type="entry name" value="DUF998"/>
    <property type="match status" value="1"/>
</dbReference>
<dbReference type="GeneID" id="97756364"/>
<dbReference type="AlphaFoldDB" id="A0AAD0VCG3"/>
<keyword evidence="5" id="KW-1185">Reference proteome</keyword>
<dbReference type="Proteomes" id="UP001058236">
    <property type="component" value="Chromosome"/>
</dbReference>
<evidence type="ECO:0000313" key="5">
    <source>
        <dbReference type="Proteomes" id="UP001058236"/>
    </source>
</evidence>
<feature type="transmembrane region" description="Helical" evidence="1">
    <location>
        <begin position="140"/>
        <end position="159"/>
    </location>
</feature>
<dbReference type="EMBL" id="CP030930">
    <property type="protein sequence ID" value="AXI69859.1"/>
    <property type="molecule type" value="Genomic_DNA"/>
</dbReference>
<protein>
    <submittedName>
        <fullName evidence="2">DUF998 domain-containing protein</fullName>
    </submittedName>
</protein>
<proteinExistence type="predicted"/>
<dbReference type="EMBL" id="CP101397">
    <property type="protein sequence ID" value="UTR80005.1"/>
    <property type="molecule type" value="Genomic_DNA"/>
</dbReference>